<accession>A0A1Y1W3Z3</accession>
<evidence type="ECO:0000313" key="1">
    <source>
        <dbReference type="EMBL" id="ORX67894.1"/>
    </source>
</evidence>
<organism evidence="1 2">
    <name type="scientific">Linderina pennispora</name>
    <dbReference type="NCBI Taxonomy" id="61395"/>
    <lineage>
        <taxon>Eukaryota</taxon>
        <taxon>Fungi</taxon>
        <taxon>Fungi incertae sedis</taxon>
        <taxon>Zoopagomycota</taxon>
        <taxon>Kickxellomycotina</taxon>
        <taxon>Kickxellomycetes</taxon>
        <taxon>Kickxellales</taxon>
        <taxon>Kickxellaceae</taxon>
        <taxon>Linderina</taxon>
    </lineage>
</organism>
<dbReference type="OrthoDB" id="5516244at2759"/>
<keyword evidence="2" id="KW-1185">Reference proteome</keyword>
<dbReference type="AlphaFoldDB" id="A0A1Y1W3Z3"/>
<reference evidence="1 2" key="1">
    <citation type="submission" date="2016-07" db="EMBL/GenBank/DDBJ databases">
        <title>Pervasive Adenine N6-methylation of Active Genes in Fungi.</title>
        <authorList>
            <consortium name="DOE Joint Genome Institute"/>
            <person name="Mondo S.J."/>
            <person name="Dannebaum R.O."/>
            <person name="Kuo R.C."/>
            <person name="Labutti K."/>
            <person name="Haridas S."/>
            <person name="Kuo A."/>
            <person name="Salamov A."/>
            <person name="Ahrendt S.R."/>
            <person name="Lipzen A."/>
            <person name="Sullivan W."/>
            <person name="Andreopoulos W.B."/>
            <person name="Clum A."/>
            <person name="Lindquist E."/>
            <person name="Daum C."/>
            <person name="Ramamoorthy G.K."/>
            <person name="Gryganskyi A."/>
            <person name="Culley D."/>
            <person name="Magnuson J.K."/>
            <person name="James T.Y."/>
            <person name="O'Malley M.A."/>
            <person name="Stajich J.E."/>
            <person name="Spatafora J.W."/>
            <person name="Visel A."/>
            <person name="Grigoriev I.V."/>
        </authorList>
    </citation>
    <scope>NUCLEOTIDE SEQUENCE [LARGE SCALE GENOMIC DNA]</scope>
    <source>
        <strain evidence="1 2">ATCC 12442</strain>
    </source>
</reference>
<sequence>MGLGSGPSPLFLPTLYTLETQHLHHYSLHMESYPRAQFLPFEIIQHIAQYGIAGKGAQVVPACSVLGKDIREPTQIQGMLWACRAWRCAALPLYSSTATVRGRSDARTLYWGRRGLTSRKASSLGWSHHVQKVVIVASSMGVIADEVLQELGASCLFANATHAELQVFGSDHGRVDVGGIMKAMPVVMPGLSRVDLGVRKAWVAGVEGHLVQNVDLVACPAPQFSTPTVKLKSLTIDPSGPDPQSCFALARRCASTLESLTARYIHIHDCIQLIQDSHGRSTEYPNLKHLEIDALGAYEDNALATRLAPPGIPFPNLQHLGCKSAYPFANDVLLRGCHASLLKLEIAVDAALAGQLFPPDSSEDLLLAKCLQLRELEIQVITRSGASDDRNRVLHDRVLHLAFAAPLLNRLRICYPNSQAAEYKDRQG</sequence>
<comment type="caution">
    <text evidence="1">The sequence shown here is derived from an EMBL/GenBank/DDBJ whole genome shotgun (WGS) entry which is preliminary data.</text>
</comment>
<evidence type="ECO:0000313" key="2">
    <source>
        <dbReference type="Proteomes" id="UP000193922"/>
    </source>
</evidence>
<name>A0A1Y1W3Z3_9FUNG</name>
<dbReference type="EMBL" id="MCFD01000011">
    <property type="protein sequence ID" value="ORX67894.1"/>
    <property type="molecule type" value="Genomic_DNA"/>
</dbReference>
<dbReference type="RefSeq" id="XP_040741740.1">
    <property type="nucleotide sequence ID" value="XM_040888147.1"/>
</dbReference>
<gene>
    <name evidence="1" type="ORF">DL89DRAFT_269083</name>
</gene>
<dbReference type="GeneID" id="63804795"/>
<dbReference type="Proteomes" id="UP000193922">
    <property type="component" value="Unassembled WGS sequence"/>
</dbReference>
<protein>
    <submittedName>
        <fullName evidence="1">Uncharacterized protein</fullName>
    </submittedName>
</protein>
<proteinExistence type="predicted"/>